<sequence length="194" mass="20101">MSRRTLGTIKKPSTTGGGAWTLIGTQDASSSASLTQTGLDDSIYDTYAIVLADLVPATDNVEPYIRVGDSGGIDSAGSDYAWGASSMSLNTTTGTEGYFEDNADSQIKLTGTNAVGSAAGEGYGGVFYLHRPSGGNMQPCISGLYFNFNGSAVPLSGFSTGARLSVITLDRIQFFFSSGNIATGRLTVYGISHT</sequence>
<name>A0A0F9LHW4_9ZZZZ</name>
<organism evidence="1">
    <name type="scientific">marine sediment metagenome</name>
    <dbReference type="NCBI Taxonomy" id="412755"/>
    <lineage>
        <taxon>unclassified sequences</taxon>
        <taxon>metagenomes</taxon>
        <taxon>ecological metagenomes</taxon>
    </lineage>
</organism>
<comment type="caution">
    <text evidence="1">The sequence shown here is derived from an EMBL/GenBank/DDBJ whole genome shotgun (WGS) entry which is preliminary data.</text>
</comment>
<dbReference type="AlphaFoldDB" id="A0A0F9LHW4"/>
<reference evidence="1" key="1">
    <citation type="journal article" date="2015" name="Nature">
        <title>Complex archaea that bridge the gap between prokaryotes and eukaryotes.</title>
        <authorList>
            <person name="Spang A."/>
            <person name="Saw J.H."/>
            <person name="Jorgensen S.L."/>
            <person name="Zaremba-Niedzwiedzka K."/>
            <person name="Martijn J."/>
            <person name="Lind A.E."/>
            <person name="van Eijk R."/>
            <person name="Schleper C."/>
            <person name="Guy L."/>
            <person name="Ettema T.J."/>
        </authorList>
    </citation>
    <scope>NUCLEOTIDE SEQUENCE</scope>
</reference>
<gene>
    <name evidence="1" type="ORF">LCGC14_1275840</name>
</gene>
<dbReference type="EMBL" id="LAZR01007206">
    <property type="protein sequence ID" value="KKM86756.1"/>
    <property type="molecule type" value="Genomic_DNA"/>
</dbReference>
<accession>A0A0F9LHW4</accession>
<proteinExistence type="predicted"/>
<protein>
    <submittedName>
        <fullName evidence="1">Uncharacterized protein</fullName>
    </submittedName>
</protein>
<evidence type="ECO:0000313" key="1">
    <source>
        <dbReference type="EMBL" id="KKM86756.1"/>
    </source>
</evidence>